<feature type="region of interest" description="Disordered" evidence="1">
    <location>
        <begin position="207"/>
        <end position="244"/>
    </location>
</feature>
<keyword evidence="4" id="KW-1185">Reference proteome</keyword>
<feature type="domain" description="C2H2-type" evidence="2">
    <location>
        <begin position="10"/>
        <end position="31"/>
    </location>
</feature>
<evidence type="ECO:0000259" key="2">
    <source>
        <dbReference type="PROSITE" id="PS00028"/>
    </source>
</evidence>
<dbReference type="PROSITE" id="PS00028">
    <property type="entry name" value="ZINC_FINGER_C2H2_1"/>
    <property type="match status" value="1"/>
</dbReference>
<evidence type="ECO:0000313" key="4">
    <source>
        <dbReference type="Proteomes" id="UP001276659"/>
    </source>
</evidence>
<reference evidence="3" key="1">
    <citation type="submission" date="2022-11" db="EMBL/GenBank/DDBJ databases">
        <title>Chromosomal genome sequence assembly and mating type (MAT) locus characterization of the leprose asexual lichenized fungus Lepraria neglecta (Nyl.) Erichsen.</title>
        <authorList>
            <person name="Allen J.L."/>
            <person name="Pfeffer B."/>
        </authorList>
    </citation>
    <scope>NUCLEOTIDE SEQUENCE</scope>
    <source>
        <strain evidence="3">Allen 5258</strain>
    </source>
</reference>
<dbReference type="Proteomes" id="UP001276659">
    <property type="component" value="Unassembled WGS sequence"/>
</dbReference>
<dbReference type="EMBL" id="JASNWA010000008">
    <property type="protein sequence ID" value="KAK3170592.1"/>
    <property type="molecule type" value="Genomic_DNA"/>
</dbReference>
<evidence type="ECO:0000256" key="1">
    <source>
        <dbReference type="SAM" id="MobiDB-lite"/>
    </source>
</evidence>
<evidence type="ECO:0000313" key="3">
    <source>
        <dbReference type="EMBL" id="KAK3170592.1"/>
    </source>
</evidence>
<name>A0AAE0DHL5_9LECA</name>
<dbReference type="AlphaFoldDB" id="A0AAE0DHL5"/>
<accession>A0AAE0DHL5</accession>
<protein>
    <recommendedName>
        <fullName evidence="2">C2H2-type domain-containing protein</fullName>
    </recommendedName>
</protein>
<organism evidence="3 4">
    <name type="scientific">Lepraria neglecta</name>
    <dbReference type="NCBI Taxonomy" id="209136"/>
    <lineage>
        <taxon>Eukaryota</taxon>
        <taxon>Fungi</taxon>
        <taxon>Dikarya</taxon>
        <taxon>Ascomycota</taxon>
        <taxon>Pezizomycotina</taxon>
        <taxon>Lecanoromycetes</taxon>
        <taxon>OSLEUM clade</taxon>
        <taxon>Lecanoromycetidae</taxon>
        <taxon>Lecanorales</taxon>
        <taxon>Lecanorineae</taxon>
        <taxon>Stereocaulaceae</taxon>
        <taxon>Lepraria</taxon>
    </lineage>
</organism>
<sequence>MRLSKPTHDCLNCFKCFEIEKDLWNHRCDLHLDSTGKGIVGTDDAVEAYQNMMAMGFGITFTPATDFLCGLEALAISLRAVRQLYGHKRSPSVEDLKSTLCSKEYALLISDHLSINLELDSPNNLTYDQLSVILQIKSIELGVDYRLGVTQGDDQKTTLILLGEEGQVVWIQNSGGQYDERGVDQGMGHWSGYSNLSEQLPELSLEELHKPREDLNETLDESNGSLEERDESIEEWGGSLEEVD</sequence>
<proteinExistence type="predicted"/>
<dbReference type="InterPro" id="IPR013087">
    <property type="entry name" value="Znf_C2H2_type"/>
</dbReference>
<gene>
    <name evidence="3" type="ORF">OEA41_002673</name>
</gene>
<comment type="caution">
    <text evidence="3">The sequence shown here is derived from an EMBL/GenBank/DDBJ whole genome shotgun (WGS) entry which is preliminary data.</text>
</comment>